<protein>
    <recommendedName>
        <fullName evidence="3">WD40 repeat-like protein</fullName>
    </recommendedName>
</protein>
<dbReference type="OMA" id="KFIPDRP"/>
<dbReference type="Proteomes" id="UP000218811">
    <property type="component" value="Unassembled WGS sequence"/>
</dbReference>
<gene>
    <name evidence="1" type="ORF">WOLCODRAFT_135884</name>
</gene>
<dbReference type="AlphaFoldDB" id="A0A2H3J6I1"/>
<sequence length="350" mass="37207">MSLQSSFNLPSAITALTIVDDDGLCVGSEDGCLRLYHLPSPRVVRAVKSIGSEISSIVSHQSKKSETSAIWLASGQRAYSFPSKADKLIIAPEDATASVTLGEDEEDVLNELSISDNGQYLAFSTDGGSAGVIELSTVKVTRMKTRHSNICGSVKFIPGRPSELVSGGYDSALLHYDFAQGRTLSRYDITAAPPSSGISLSPPFILSTAISPTALFAAGTADGRVWLGGGGEKRASSAKKKRSRKWEGLKEDEGVWMQVAEGPIVAVAFCGMSTLYTCTLLGTLARYQISRNEGGNLHSERTWSAEAKAIEKVNAISINEKWLVVGGLDKAGKGVAEVWDVTSLTQIENA</sequence>
<proteinExistence type="predicted"/>
<keyword evidence="2" id="KW-1185">Reference proteome</keyword>
<accession>A0A2H3J6I1</accession>
<evidence type="ECO:0000313" key="2">
    <source>
        <dbReference type="Proteomes" id="UP000218811"/>
    </source>
</evidence>
<dbReference type="PANTHER" id="PTHR45296:SF1">
    <property type="entry name" value="TRANSDUCIN_WD40 REPEAT-LIKE SUPERFAMILY PROTEIN"/>
    <property type="match status" value="1"/>
</dbReference>
<dbReference type="SMART" id="SM00320">
    <property type="entry name" value="WD40"/>
    <property type="match status" value="3"/>
</dbReference>
<dbReference type="STRING" id="742152.A0A2H3J6I1"/>
<dbReference type="InterPro" id="IPR015943">
    <property type="entry name" value="WD40/YVTN_repeat-like_dom_sf"/>
</dbReference>
<organism evidence="1 2">
    <name type="scientific">Wolfiporia cocos (strain MD-104)</name>
    <name type="common">Brown rot fungus</name>
    <dbReference type="NCBI Taxonomy" id="742152"/>
    <lineage>
        <taxon>Eukaryota</taxon>
        <taxon>Fungi</taxon>
        <taxon>Dikarya</taxon>
        <taxon>Basidiomycota</taxon>
        <taxon>Agaricomycotina</taxon>
        <taxon>Agaricomycetes</taxon>
        <taxon>Polyporales</taxon>
        <taxon>Phaeolaceae</taxon>
        <taxon>Wolfiporia</taxon>
    </lineage>
</organism>
<reference evidence="1 2" key="1">
    <citation type="journal article" date="2012" name="Science">
        <title>The Paleozoic origin of enzymatic lignin decomposition reconstructed from 31 fungal genomes.</title>
        <authorList>
            <person name="Floudas D."/>
            <person name="Binder M."/>
            <person name="Riley R."/>
            <person name="Barry K."/>
            <person name="Blanchette R.A."/>
            <person name="Henrissat B."/>
            <person name="Martinez A.T."/>
            <person name="Otillar R."/>
            <person name="Spatafora J.W."/>
            <person name="Yadav J.S."/>
            <person name="Aerts A."/>
            <person name="Benoit I."/>
            <person name="Boyd A."/>
            <person name="Carlson A."/>
            <person name="Copeland A."/>
            <person name="Coutinho P.M."/>
            <person name="de Vries R.P."/>
            <person name="Ferreira P."/>
            <person name="Findley K."/>
            <person name="Foster B."/>
            <person name="Gaskell J."/>
            <person name="Glotzer D."/>
            <person name="Gorecki P."/>
            <person name="Heitman J."/>
            <person name="Hesse C."/>
            <person name="Hori C."/>
            <person name="Igarashi K."/>
            <person name="Jurgens J.A."/>
            <person name="Kallen N."/>
            <person name="Kersten P."/>
            <person name="Kohler A."/>
            <person name="Kuees U."/>
            <person name="Kumar T.K.A."/>
            <person name="Kuo A."/>
            <person name="LaButti K."/>
            <person name="Larrondo L.F."/>
            <person name="Lindquist E."/>
            <person name="Ling A."/>
            <person name="Lombard V."/>
            <person name="Lucas S."/>
            <person name="Lundell T."/>
            <person name="Martin R."/>
            <person name="McLaughlin D.J."/>
            <person name="Morgenstern I."/>
            <person name="Morin E."/>
            <person name="Murat C."/>
            <person name="Nagy L.G."/>
            <person name="Nolan M."/>
            <person name="Ohm R.A."/>
            <person name="Patyshakuliyeva A."/>
            <person name="Rokas A."/>
            <person name="Ruiz-Duenas F.J."/>
            <person name="Sabat G."/>
            <person name="Salamov A."/>
            <person name="Samejima M."/>
            <person name="Schmutz J."/>
            <person name="Slot J.C."/>
            <person name="St John F."/>
            <person name="Stenlid J."/>
            <person name="Sun H."/>
            <person name="Sun S."/>
            <person name="Syed K."/>
            <person name="Tsang A."/>
            <person name="Wiebenga A."/>
            <person name="Young D."/>
            <person name="Pisabarro A."/>
            <person name="Eastwood D.C."/>
            <person name="Martin F."/>
            <person name="Cullen D."/>
            <person name="Grigoriev I.V."/>
            <person name="Hibbett D.S."/>
        </authorList>
    </citation>
    <scope>NUCLEOTIDE SEQUENCE [LARGE SCALE GENOMIC DNA]</scope>
    <source>
        <strain evidence="1 2">MD-104</strain>
    </source>
</reference>
<dbReference type="InterPro" id="IPR001680">
    <property type="entry name" value="WD40_rpt"/>
</dbReference>
<dbReference type="SUPFAM" id="SSF50978">
    <property type="entry name" value="WD40 repeat-like"/>
    <property type="match status" value="1"/>
</dbReference>
<evidence type="ECO:0000313" key="1">
    <source>
        <dbReference type="EMBL" id="PCH37860.1"/>
    </source>
</evidence>
<dbReference type="Gene3D" id="2.130.10.10">
    <property type="entry name" value="YVTN repeat-like/Quinoprotein amine dehydrogenase"/>
    <property type="match status" value="1"/>
</dbReference>
<dbReference type="PANTHER" id="PTHR45296">
    <property type="entry name" value="TRANSDUCIN/WD40 REPEAT-LIKE SUPERFAMILY PROTEIN"/>
    <property type="match status" value="1"/>
</dbReference>
<dbReference type="InterPro" id="IPR036322">
    <property type="entry name" value="WD40_repeat_dom_sf"/>
</dbReference>
<evidence type="ECO:0008006" key="3">
    <source>
        <dbReference type="Google" id="ProtNLM"/>
    </source>
</evidence>
<dbReference type="EMBL" id="KB467942">
    <property type="protein sequence ID" value="PCH37860.1"/>
    <property type="molecule type" value="Genomic_DNA"/>
</dbReference>
<dbReference type="OrthoDB" id="2161379at2759"/>
<name>A0A2H3J6I1_WOLCO</name>